<keyword evidence="2" id="KW-1185">Reference proteome</keyword>
<evidence type="ECO:0000313" key="1">
    <source>
        <dbReference type="EMBL" id="MCS5479816.1"/>
    </source>
</evidence>
<proteinExistence type="predicted"/>
<gene>
    <name evidence="1" type="ORF">NYP18_09100</name>
</gene>
<protein>
    <submittedName>
        <fullName evidence="1">Uncharacterized protein</fullName>
    </submittedName>
</protein>
<name>A0ABT2FXD9_9CORY</name>
<organism evidence="1 2">
    <name type="scientific">Corynebacterium lemuris</name>
    <dbReference type="NCBI Taxonomy" id="1859292"/>
    <lineage>
        <taxon>Bacteria</taxon>
        <taxon>Bacillati</taxon>
        <taxon>Actinomycetota</taxon>
        <taxon>Actinomycetes</taxon>
        <taxon>Mycobacteriales</taxon>
        <taxon>Corynebacteriaceae</taxon>
        <taxon>Corynebacterium</taxon>
    </lineage>
</organism>
<comment type="caution">
    <text evidence="1">The sequence shown here is derived from an EMBL/GenBank/DDBJ whole genome shotgun (WGS) entry which is preliminary data.</text>
</comment>
<sequence length="278" mass="30548">MDFVYEDYPLEPFGHLCIELANSVNELARTPRSLPDATQAAINEQLGATEPNTARHEIAKLPDDLTTLTAQSAGGALHAIGQILTAGVMAPLSPAILARTVVETSAVVAYLCEPEDPLGRVTRAVNLMEKSLRDDKAAKPEHPQAPLLQEMIKLKQVLGQKGYTKEHKIPGSYENLAATYLDPVDGGSFYSQLNDYVHSNLMTQMQIAVLADHRPWENHLRTYEFSLAATVIVIYAAASLEPHRAGDPRRFRNAAQRVVDCHYAFTSDPRLKFGSSQS</sequence>
<dbReference type="Proteomes" id="UP001205965">
    <property type="component" value="Unassembled WGS sequence"/>
</dbReference>
<dbReference type="RefSeq" id="WP_259427886.1">
    <property type="nucleotide sequence ID" value="NZ_JANWTC010000006.1"/>
</dbReference>
<dbReference type="EMBL" id="JANWTC010000006">
    <property type="protein sequence ID" value="MCS5479816.1"/>
    <property type="molecule type" value="Genomic_DNA"/>
</dbReference>
<evidence type="ECO:0000313" key="2">
    <source>
        <dbReference type="Proteomes" id="UP001205965"/>
    </source>
</evidence>
<reference evidence="1 2" key="1">
    <citation type="submission" date="2022-08" db="EMBL/GenBank/DDBJ databases">
        <title>YIM 101645 draft genome.</title>
        <authorList>
            <person name="Chen X."/>
        </authorList>
    </citation>
    <scope>NUCLEOTIDE SEQUENCE [LARGE SCALE GENOMIC DNA]</scope>
    <source>
        <strain evidence="1 2">YIM 101645</strain>
    </source>
</reference>
<accession>A0ABT2FXD9</accession>